<dbReference type="Pfam" id="PF14016">
    <property type="entry name" value="DUF4232"/>
    <property type="match status" value="1"/>
</dbReference>
<dbReference type="InterPro" id="IPR025326">
    <property type="entry name" value="DUF4232"/>
</dbReference>
<feature type="domain" description="DUF4232" evidence="3">
    <location>
        <begin position="69"/>
        <end position="192"/>
    </location>
</feature>
<dbReference type="AlphaFoldDB" id="A0A5N5WB68"/>
<evidence type="ECO:0000256" key="2">
    <source>
        <dbReference type="SAM" id="SignalP"/>
    </source>
</evidence>
<evidence type="ECO:0000256" key="1">
    <source>
        <dbReference type="SAM" id="MobiDB-lite"/>
    </source>
</evidence>
<evidence type="ECO:0000313" key="4">
    <source>
        <dbReference type="EMBL" id="KAB7848365.1"/>
    </source>
</evidence>
<name>A0A5N5WB68_STRMB</name>
<dbReference type="RefSeq" id="WP_004940029.1">
    <property type="nucleotide sequence ID" value="NZ_JBFADJ010000023.1"/>
</dbReference>
<protein>
    <submittedName>
        <fullName evidence="4">DUF4232 domain-containing protein</fullName>
    </submittedName>
</protein>
<evidence type="ECO:0000259" key="3">
    <source>
        <dbReference type="Pfam" id="PF14016"/>
    </source>
</evidence>
<accession>A0A5N5WB68</accession>
<dbReference type="OrthoDB" id="3854042at2"/>
<dbReference type="PROSITE" id="PS51257">
    <property type="entry name" value="PROKAR_LIPOPROTEIN"/>
    <property type="match status" value="1"/>
</dbReference>
<keyword evidence="2" id="KW-0732">Signal</keyword>
<proteinExistence type="predicted"/>
<evidence type="ECO:0000313" key="5">
    <source>
        <dbReference type="Proteomes" id="UP000327000"/>
    </source>
</evidence>
<organism evidence="4 5">
    <name type="scientific">Streptomyces mobaraensis</name>
    <name type="common">Streptoverticillium mobaraense</name>
    <dbReference type="NCBI Taxonomy" id="35621"/>
    <lineage>
        <taxon>Bacteria</taxon>
        <taxon>Bacillati</taxon>
        <taxon>Actinomycetota</taxon>
        <taxon>Actinomycetes</taxon>
        <taxon>Kitasatosporales</taxon>
        <taxon>Streptomycetaceae</taxon>
        <taxon>Streptomyces</taxon>
    </lineage>
</organism>
<comment type="caution">
    <text evidence="4">The sequence shown here is derived from an EMBL/GenBank/DDBJ whole genome shotgun (WGS) entry which is preliminary data.</text>
</comment>
<keyword evidence="5" id="KW-1185">Reference proteome</keyword>
<dbReference type="Proteomes" id="UP000327000">
    <property type="component" value="Unassembled WGS sequence"/>
</dbReference>
<reference evidence="4 5" key="1">
    <citation type="journal article" date="2019" name="Microb. Cell Fact.">
        <title>Exploring novel herbicidin analogues by transcriptional regulator overexpression and MS/MS molecular networking.</title>
        <authorList>
            <person name="Shi Y."/>
            <person name="Gu R."/>
            <person name="Li Y."/>
            <person name="Wang X."/>
            <person name="Ren W."/>
            <person name="Li X."/>
            <person name="Wang L."/>
            <person name="Xie Y."/>
            <person name="Hong B."/>
        </authorList>
    </citation>
    <scope>NUCLEOTIDE SEQUENCE [LARGE SCALE GENOMIC DNA]</scope>
    <source>
        <strain evidence="4 5">US-43</strain>
    </source>
</reference>
<sequence>MTHRLLRTTAVALTAAAALTLTACGGGGGGGKGDGDGKSDQAAATASDAPPGGAGEDSAGKGAKKGDACAPADVKVEARPAKKPAGALLLVATAKKECTAYGFPFLRFDKDQATADMDAASKPKEPVRLAPGKAAYAGVRPTSPDGGTAREAKALSIGLQAANGDPVEGGEVPAALPGGKLRIDDSVRTSYWVASEAAALGG</sequence>
<feature type="chain" id="PRO_5038447417" evidence="2">
    <location>
        <begin position="24"/>
        <end position="202"/>
    </location>
</feature>
<gene>
    <name evidence="4" type="ORF">FRZ00_08595</name>
</gene>
<feature type="region of interest" description="Disordered" evidence="1">
    <location>
        <begin position="28"/>
        <end position="67"/>
    </location>
</feature>
<dbReference type="EMBL" id="VOKX01000014">
    <property type="protein sequence ID" value="KAB7848365.1"/>
    <property type="molecule type" value="Genomic_DNA"/>
</dbReference>
<feature type="signal peptide" evidence="2">
    <location>
        <begin position="1"/>
        <end position="23"/>
    </location>
</feature>